<sequence>PKLLASILAVAAAPDAKVLGEIRSAPLAELIDNALQISDNVLAETVARELAKATGEEPSFAGVTRTTLKVLQDNHFDVSGVKLIDGSGLSTVDLATPKLLASILAVAAGVYELTTTLRKSAGIQIAFWPVLVGGEAMVWLAWPFERNGVLSAFVVTILVCLMWRFRGGTENYLRSAEQAGLVAEVAGHQYVAGEYTDPVTGTRTCLVEYCDSAGVRGEALWHHVLERFPTVEAVFLRTPPARPLVELTNGWLLTGPYRLLGRAPRQVVKWAFQLTSVDKYVTKPVAVLTHLDDTEYLAQIEAVDRFMDNMAAYPGRTFGQLYHRFFRGNDLHDGVVDLAGRLISLASIEVPVLVVAGATDGIAPEPAVRRLTMLLDGSPDVRFEVCLGETSA</sequence>
<keyword evidence="3" id="KW-0645">Protease</keyword>
<dbReference type="PRINTS" id="PR00922">
    <property type="entry name" value="DADACBPTASE3"/>
</dbReference>
<dbReference type="EC" id="3.4.16.4" evidence="3"/>
<feature type="non-terminal residue" evidence="3">
    <location>
        <position position="1"/>
    </location>
</feature>
<keyword evidence="4" id="KW-1185">Reference proteome</keyword>
<dbReference type="GO" id="GO:0009002">
    <property type="term" value="F:serine-type D-Ala-D-Ala carboxypeptidase activity"/>
    <property type="evidence" value="ECO:0007669"/>
    <property type="project" value="UniProtKB-EC"/>
</dbReference>
<proteinExistence type="inferred from homology"/>
<keyword evidence="3" id="KW-0121">Carboxypeptidase</keyword>
<dbReference type="SUPFAM" id="SSF53474">
    <property type="entry name" value="alpha/beta-Hydrolases"/>
    <property type="match status" value="1"/>
</dbReference>
<gene>
    <name evidence="3" type="ORF">ACFQ1S_22925</name>
</gene>
<dbReference type="Gene3D" id="3.40.710.10">
    <property type="entry name" value="DD-peptidase/beta-lactamase superfamily"/>
    <property type="match status" value="1"/>
</dbReference>
<dbReference type="Proteomes" id="UP001597045">
    <property type="component" value="Unassembled WGS sequence"/>
</dbReference>
<keyword evidence="2 3" id="KW-0378">Hydrolase</keyword>
<protein>
    <submittedName>
        <fullName evidence="3">D-alanyl-D-alanine carboxypeptidase</fullName>
        <ecNumber evidence="3">3.4.16.4</ecNumber>
    </submittedName>
</protein>
<dbReference type="PANTHER" id="PTHR30023:SF0">
    <property type="entry name" value="PENICILLIN-SENSITIVE CARBOXYPEPTIDASE A"/>
    <property type="match status" value="1"/>
</dbReference>
<dbReference type="EMBL" id="JBHTIS010001448">
    <property type="protein sequence ID" value="MFD1048187.1"/>
    <property type="molecule type" value="Genomic_DNA"/>
</dbReference>
<dbReference type="Gene3D" id="3.40.50.1820">
    <property type="entry name" value="alpha/beta hydrolase"/>
    <property type="match status" value="1"/>
</dbReference>
<dbReference type="PANTHER" id="PTHR30023">
    <property type="entry name" value="D-ALANYL-D-ALANINE CARBOXYPEPTIDASE"/>
    <property type="match status" value="1"/>
</dbReference>
<dbReference type="InterPro" id="IPR012338">
    <property type="entry name" value="Beta-lactam/transpept-like"/>
</dbReference>
<comment type="similarity">
    <text evidence="1">Belongs to the peptidase S13 family.</text>
</comment>
<name>A0ABW3MDX3_9PSEU</name>
<evidence type="ECO:0000256" key="2">
    <source>
        <dbReference type="ARBA" id="ARBA00022801"/>
    </source>
</evidence>
<dbReference type="InterPro" id="IPR000667">
    <property type="entry name" value="Peptidase_S13"/>
</dbReference>
<evidence type="ECO:0000313" key="3">
    <source>
        <dbReference type="EMBL" id="MFD1048187.1"/>
    </source>
</evidence>
<evidence type="ECO:0000313" key="4">
    <source>
        <dbReference type="Proteomes" id="UP001597045"/>
    </source>
</evidence>
<comment type="caution">
    <text evidence="3">The sequence shown here is derived from an EMBL/GenBank/DDBJ whole genome shotgun (WGS) entry which is preliminary data.</text>
</comment>
<dbReference type="SUPFAM" id="SSF56601">
    <property type="entry name" value="beta-lactamase/transpeptidase-like"/>
    <property type="match status" value="1"/>
</dbReference>
<accession>A0ABW3MDX3</accession>
<reference evidence="4" key="1">
    <citation type="journal article" date="2019" name="Int. J. Syst. Evol. Microbiol.">
        <title>The Global Catalogue of Microorganisms (GCM) 10K type strain sequencing project: providing services to taxonomists for standard genome sequencing and annotation.</title>
        <authorList>
            <consortium name="The Broad Institute Genomics Platform"/>
            <consortium name="The Broad Institute Genome Sequencing Center for Infectious Disease"/>
            <person name="Wu L."/>
            <person name="Ma J."/>
        </authorList>
    </citation>
    <scope>NUCLEOTIDE SEQUENCE [LARGE SCALE GENOMIC DNA]</scope>
    <source>
        <strain evidence="4">JCM 31486</strain>
    </source>
</reference>
<evidence type="ECO:0000256" key="1">
    <source>
        <dbReference type="ARBA" id="ARBA00006096"/>
    </source>
</evidence>
<dbReference type="InterPro" id="IPR029058">
    <property type="entry name" value="AB_hydrolase_fold"/>
</dbReference>
<organism evidence="3 4">
    <name type="scientific">Kibdelosporangium lantanae</name>
    <dbReference type="NCBI Taxonomy" id="1497396"/>
    <lineage>
        <taxon>Bacteria</taxon>
        <taxon>Bacillati</taxon>
        <taxon>Actinomycetota</taxon>
        <taxon>Actinomycetes</taxon>
        <taxon>Pseudonocardiales</taxon>
        <taxon>Pseudonocardiaceae</taxon>
        <taxon>Kibdelosporangium</taxon>
    </lineage>
</organism>
<dbReference type="Pfam" id="PF02113">
    <property type="entry name" value="Peptidase_S13"/>
    <property type="match status" value="1"/>
</dbReference>